<evidence type="ECO:0000313" key="3">
    <source>
        <dbReference type="Proteomes" id="UP000283269"/>
    </source>
</evidence>
<dbReference type="SUPFAM" id="SSF103657">
    <property type="entry name" value="BAR/IMD domain-like"/>
    <property type="match status" value="1"/>
</dbReference>
<dbReference type="AlphaFoldDB" id="A0A409WFP9"/>
<dbReference type="InterPro" id="IPR027267">
    <property type="entry name" value="AH/BAR_dom_sf"/>
</dbReference>
<name>A0A409WFP9_PSICY</name>
<feature type="compositionally biased region" description="Polar residues" evidence="1">
    <location>
        <begin position="1"/>
        <end position="20"/>
    </location>
</feature>
<dbReference type="Gene3D" id="1.20.1270.60">
    <property type="entry name" value="Arfaptin homology (AH) domain/BAR domain"/>
    <property type="match status" value="1"/>
</dbReference>
<organism evidence="2 3">
    <name type="scientific">Psilocybe cyanescens</name>
    <dbReference type="NCBI Taxonomy" id="93625"/>
    <lineage>
        <taxon>Eukaryota</taxon>
        <taxon>Fungi</taxon>
        <taxon>Dikarya</taxon>
        <taxon>Basidiomycota</taxon>
        <taxon>Agaricomycotina</taxon>
        <taxon>Agaricomycetes</taxon>
        <taxon>Agaricomycetidae</taxon>
        <taxon>Agaricales</taxon>
        <taxon>Agaricineae</taxon>
        <taxon>Strophariaceae</taxon>
        <taxon>Psilocybe</taxon>
    </lineage>
</organism>
<feature type="region of interest" description="Disordered" evidence="1">
    <location>
        <begin position="1"/>
        <end position="70"/>
    </location>
</feature>
<reference evidence="2 3" key="1">
    <citation type="journal article" date="2018" name="Evol. Lett.">
        <title>Horizontal gene cluster transfer increased hallucinogenic mushroom diversity.</title>
        <authorList>
            <person name="Reynolds H.T."/>
            <person name="Vijayakumar V."/>
            <person name="Gluck-Thaler E."/>
            <person name="Korotkin H.B."/>
            <person name="Matheny P.B."/>
            <person name="Slot J.C."/>
        </authorList>
    </citation>
    <scope>NUCLEOTIDE SEQUENCE [LARGE SCALE GENOMIC DNA]</scope>
    <source>
        <strain evidence="2 3">2631</strain>
    </source>
</reference>
<dbReference type="Proteomes" id="UP000283269">
    <property type="component" value="Unassembled WGS sequence"/>
</dbReference>
<keyword evidence="3" id="KW-1185">Reference proteome</keyword>
<accession>A0A409WFP9</accession>
<comment type="caution">
    <text evidence="2">The sequence shown here is derived from an EMBL/GenBank/DDBJ whole genome shotgun (WGS) entry which is preliminary data.</text>
</comment>
<gene>
    <name evidence="2" type="ORF">CVT25_010883</name>
</gene>
<evidence type="ECO:0000256" key="1">
    <source>
        <dbReference type="SAM" id="MobiDB-lite"/>
    </source>
</evidence>
<feature type="compositionally biased region" description="Basic and acidic residues" evidence="1">
    <location>
        <begin position="30"/>
        <end position="70"/>
    </location>
</feature>
<protein>
    <submittedName>
        <fullName evidence="2">Uncharacterized protein</fullName>
    </submittedName>
</protein>
<sequence>MTDNIVTSNTGASVVPTSPSGGVASPKTVKKMEKEIMQEAKHEEKELKNATKDMDRTKKAERKAQKTMEKAERMLEKMVEKEKDALAGVHKAEHKHEIAVADLNKAKKDLQTSVEQHEQLKEALGTKSSRVEYAVNAKEENTVSFCSLFNQNADLTVLVLQQGRNSKLDSLRGSSILSNPALARTSVPQN</sequence>
<evidence type="ECO:0000313" key="2">
    <source>
        <dbReference type="EMBL" id="PPQ77301.1"/>
    </source>
</evidence>
<dbReference type="InParanoid" id="A0A409WFP9"/>
<dbReference type="OrthoDB" id="3364747at2759"/>
<dbReference type="EMBL" id="NHYD01003440">
    <property type="protein sequence ID" value="PPQ77301.1"/>
    <property type="molecule type" value="Genomic_DNA"/>
</dbReference>
<proteinExistence type="predicted"/>